<feature type="domain" description="SH2" evidence="14">
    <location>
        <begin position="75"/>
        <end position="164"/>
    </location>
</feature>
<evidence type="ECO:0000256" key="3">
    <source>
        <dbReference type="ARBA" id="ARBA00022490"/>
    </source>
</evidence>
<evidence type="ECO:0000256" key="9">
    <source>
        <dbReference type="ARBA" id="ARBA00023137"/>
    </source>
</evidence>
<evidence type="ECO:0000256" key="12">
    <source>
        <dbReference type="PROSITE-ProRule" id="PRU10141"/>
    </source>
</evidence>
<protein>
    <recommendedName>
        <fullName evidence="13">Tyrosine-protein kinase</fullName>
        <ecNumber evidence="13">2.7.10.2</ecNumber>
    </recommendedName>
</protein>
<evidence type="ECO:0000256" key="13">
    <source>
        <dbReference type="RuleBase" id="RU362096"/>
    </source>
</evidence>
<dbReference type="InterPro" id="IPR050198">
    <property type="entry name" value="Non-receptor_tyrosine_kinases"/>
</dbReference>
<dbReference type="InterPro" id="IPR036860">
    <property type="entry name" value="SH2_dom_sf"/>
</dbReference>
<dbReference type="Gene3D" id="3.30.200.20">
    <property type="entry name" value="Phosphorylase Kinase, domain 1"/>
    <property type="match status" value="1"/>
</dbReference>
<dbReference type="Gene3D" id="3.30.505.10">
    <property type="entry name" value="SH2 domain"/>
    <property type="match status" value="1"/>
</dbReference>
<comment type="subcellular location">
    <subcellularLocation>
        <location evidence="1">Cytoplasm</location>
    </subcellularLocation>
</comment>
<organism evidence="16">
    <name type="scientific">Sipha flava</name>
    <name type="common">yellow sugarcane aphid</name>
    <dbReference type="NCBI Taxonomy" id="143950"/>
    <lineage>
        <taxon>Eukaryota</taxon>
        <taxon>Metazoa</taxon>
        <taxon>Ecdysozoa</taxon>
        <taxon>Arthropoda</taxon>
        <taxon>Hexapoda</taxon>
        <taxon>Insecta</taxon>
        <taxon>Pterygota</taxon>
        <taxon>Neoptera</taxon>
        <taxon>Paraneoptera</taxon>
        <taxon>Hemiptera</taxon>
        <taxon>Sternorrhyncha</taxon>
        <taxon>Aphidomorpha</taxon>
        <taxon>Aphidoidea</taxon>
        <taxon>Aphididae</taxon>
        <taxon>Sipha</taxon>
    </lineage>
</organism>
<sequence length="373" mass="42501">MNTGEMDHGYQNTGRTHFGTNSQQLVTHSFCDRASPVSPITNIGSYTPFVQHTKDDNNMNSLQRKAQVKLNAMPWFHGKISRETAEDLLTPKENGLFLVRESTNYPGDYTLCVCYLGKVEHYRVKYKDNQLTIDDEEFFENLSQLVEHYQNDADGLCTQLTKSLPKKGKQEFCIDTKSFIDAGWVIQEHELQLNETIGKGEFGDVLLGVYRGEKVAVKMLKDSSLEAQKFLTEALLMTSLRHENLVELLGLVLNEKHLLLVTEYMGKGSLVEYLRSRGRLHVTKKDQINFAVDTCSGMEYLEYRKVVHRDLAARNVLISEAGVAKVADFGLAREENYIVDAGKLPIKWTAPEALRQGVTLYEIIVKLNYHFFF</sequence>
<dbReference type="GO" id="GO:0007435">
    <property type="term" value="P:salivary gland morphogenesis"/>
    <property type="evidence" value="ECO:0007669"/>
    <property type="project" value="UniProtKB-ARBA"/>
</dbReference>
<dbReference type="PROSITE" id="PS50001">
    <property type="entry name" value="SH2"/>
    <property type="match status" value="1"/>
</dbReference>
<feature type="binding site" evidence="12">
    <location>
        <position position="218"/>
    </location>
    <ligand>
        <name>ATP</name>
        <dbReference type="ChEBI" id="CHEBI:30616"/>
    </ligand>
</feature>
<dbReference type="GO" id="GO:0007424">
    <property type="term" value="P:open tracheal system development"/>
    <property type="evidence" value="ECO:0007669"/>
    <property type="project" value="UniProtKB-ARBA"/>
</dbReference>
<keyword evidence="7 12" id="KW-0067">ATP-binding</keyword>
<keyword evidence="6 13" id="KW-0418">Kinase</keyword>
<dbReference type="GO" id="GO:0030036">
    <property type="term" value="P:actin cytoskeleton organization"/>
    <property type="evidence" value="ECO:0007669"/>
    <property type="project" value="UniProtKB-ARBA"/>
</dbReference>
<dbReference type="PANTHER" id="PTHR24418">
    <property type="entry name" value="TYROSINE-PROTEIN KINASE"/>
    <property type="match status" value="1"/>
</dbReference>
<dbReference type="GO" id="GO:0005737">
    <property type="term" value="C:cytoplasm"/>
    <property type="evidence" value="ECO:0007669"/>
    <property type="project" value="UniProtKB-SubCell"/>
</dbReference>
<dbReference type="SUPFAM" id="SSF56112">
    <property type="entry name" value="Protein kinase-like (PK-like)"/>
    <property type="match status" value="1"/>
</dbReference>
<dbReference type="InterPro" id="IPR001245">
    <property type="entry name" value="Ser-Thr/Tyr_kinase_cat_dom"/>
</dbReference>
<keyword evidence="9 13" id="KW-0829">Tyrosine-protein kinase</keyword>
<dbReference type="EMBL" id="GGMS01007592">
    <property type="protein sequence ID" value="MBY76795.1"/>
    <property type="molecule type" value="Transcribed_RNA"/>
</dbReference>
<dbReference type="OrthoDB" id="346907at2759"/>
<dbReference type="Pfam" id="PF00017">
    <property type="entry name" value="SH2"/>
    <property type="match status" value="1"/>
</dbReference>
<dbReference type="InterPro" id="IPR011009">
    <property type="entry name" value="Kinase-like_dom_sf"/>
</dbReference>
<dbReference type="SMART" id="SM00252">
    <property type="entry name" value="SH2"/>
    <property type="match status" value="1"/>
</dbReference>
<dbReference type="GO" id="GO:0004715">
    <property type="term" value="F:non-membrane spanning protein tyrosine kinase activity"/>
    <property type="evidence" value="ECO:0007669"/>
    <property type="project" value="UniProtKB-EC"/>
</dbReference>
<dbReference type="PROSITE" id="PS00107">
    <property type="entry name" value="PROTEIN_KINASE_ATP"/>
    <property type="match status" value="1"/>
</dbReference>
<keyword evidence="2" id="KW-0728">SH3 domain</keyword>
<dbReference type="PROSITE" id="PS50011">
    <property type="entry name" value="PROTEIN_KINASE_DOM"/>
    <property type="match status" value="1"/>
</dbReference>
<dbReference type="InterPro" id="IPR020635">
    <property type="entry name" value="Tyr_kinase_cat_dom"/>
</dbReference>
<dbReference type="PRINTS" id="PR00401">
    <property type="entry name" value="SH2DOMAIN"/>
</dbReference>
<dbReference type="PRINTS" id="PR00109">
    <property type="entry name" value="TYRKINASE"/>
</dbReference>
<dbReference type="InterPro" id="IPR000980">
    <property type="entry name" value="SH2"/>
</dbReference>
<evidence type="ECO:0000256" key="11">
    <source>
        <dbReference type="PROSITE-ProRule" id="PRU00191"/>
    </source>
</evidence>
<evidence type="ECO:0000256" key="8">
    <source>
        <dbReference type="ARBA" id="ARBA00022999"/>
    </source>
</evidence>
<dbReference type="Pfam" id="PF07714">
    <property type="entry name" value="PK_Tyr_Ser-Thr"/>
    <property type="match status" value="1"/>
</dbReference>
<comment type="catalytic activity">
    <reaction evidence="10 13">
        <text>L-tyrosyl-[protein] + ATP = O-phospho-L-tyrosyl-[protein] + ADP + H(+)</text>
        <dbReference type="Rhea" id="RHEA:10596"/>
        <dbReference type="Rhea" id="RHEA-COMP:10136"/>
        <dbReference type="Rhea" id="RHEA-COMP:20101"/>
        <dbReference type="ChEBI" id="CHEBI:15378"/>
        <dbReference type="ChEBI" id="CHEBI:30616"/>
        <dbReference type="ChEBI" id="CHEBI:46858"/>
        <dbReference type="ChEBI" id="CHEBI:61978"/>
        <dbReference type="ChEBI" id="CHEBI:456216"/>
        <dbReference type="EC" id="2.7.10.2"/>
    </reaction>
</comment>
<evidence type="ECO:0000256" key="6">
    <source>
        <dbReference type="ARBA" id="ARBA00022777"/>
    </source>
</evidence>
<keyword evidence="8 11" id="KW-0727">SH2 domain</keyword>
<evidence type="ECO:0000256" key="1">
    <source>
        <dbReference type="ARBA" id="ARBA00004496"/>
    </source>
</evidence>
<comment type="similarity">
    <text evidence="13">Belongs to the protein kinase superfamily. Tyr protein kinase family.</text>
</comment>
<evidence type="ECO:0000313" key="16">
    <source>
        <dbReference type="EMBL" id="MBY76795.1"/>
    </source>
</evidence>
<reference evidence="16" key="1">
    <citation type="submission" date="2018-04" db="EMBL/GenBank/DDBJ databases">
        <title>Transcriptome assembly of Sipha flava.</title>
        <authorList>
            <person name="Scully E.D."/>
            <person name="Geib S.M."/>
            <person name="Palmer N.A."/>
            <person name="Koch K."/>
            <person name="Bradshaw J."/>
            <person name="Heng-Moss T."/>
            <person name="Sarath G."/>
        </authorList>
    </citation>
    <scope>NUCLEOTIDE SEQUENCE</scope>
</reference>
<evidence type="ECO:0000256" key="7">
    <source>
        <dbReference type="ARBA" id="ARBA00022840"/>
    </source>
</evidence>
<accession>A0A2S2QGB1</accession>
<dbReference type="InterPro" id="IPR035027">
    <property type="entry name" value="Csk-like_SH2"/>
</dbReference>
<evidence type="ECO:0000256" key="5">
    <source>
        <dbReference type="ARBA" id="ARBA00022741"/>
    </source>
</evidence>
<dbReference type="InterPro" id="IPR008266">
    <property type="entry name" value="Tyr_kinase_AS"/>
</dbReference>
<dbReference type="InterPro" id="IPR017441">
    <property type="entry name" value="Protein_kinase_ATP_BS"/>
</dbReference>
<keyword evidence="4 13" id="KW-0808">Transferase</keyword>
<dbReference type="FunFam" id="3.30.505.10:FF:000023">
    <property type="entry name" value="Tyrosine-protein kinase"/>
    <property type="match status" value="1"/>
</dbReference>
<dbReference type="EC" id="2.7.10.2" evidence="13"/>
<keyword evidence="5 12" id="KW-0547">Nucleotide-binding</keyword>
<dbReference type="FunFam" id="3.30.200.20:FF:000053">
    <property type="entry name" value="Tyrosine-protein kinase"/>
    <property type="match status" value="1"/>
</dbReference>
<dbReference type="SUPFAM" id="SSF55550">
    <property type="entry name" value="SH2 domain"/>
    <property type="match status" value="1"/>
</dbReference>
<proteinExistence type="inferred from homology"/>
<evidence type="ECO:0000259" key="15">
    <source>
        <dbReference type="PROSITE" id="PS50011"/>
    </source>
</evidence>
<dbReference type="AlphaFoldDB" id="A0A2S2QGB1"/>
<evidence type="ECO:0000256" key="4">
    <source>
        <dbReference type="ARBA" id="ARBA00022679"/>
    </source>
</evidence>
<dbReference type="PROSITE" id="PS00109">
    <property type="entry name" value="PROTEIN_KINASE_TYR"/>
    <property type="match status" value="1"/>
</dbReference>
<dbReference type="InterPro" id="IPR000719">
    <property type="entry name" value="Prot_kinase_dom"/>
</dbReference>
<feature type="domain" description="Protein kinase" evidence="15">
    <location>
        <begin position="191"/>
        <end position="373"/>
    </location>
</feature>
<dbReference type="Gene3D" id="1.10.510.10">
    <property type="entry name" value="Transferase(Phosphotransferase) domain 1"/>
    <property type="match status" value="1"/>
</dbReference>
<dbReference type="CDD" id="cd09937">
    <property type="entry name" value="SH2_csk_like"/>
    <property type="match status" value="1"/>
</dbReference>
<evidence type="ECO:0000256" key="2">
    <source>
        <dbReference type="ARBA" id="ARBA00022443"/>
    </source>
</evidence>
<evidence type="ECO:0000256" key="10">
    <source>
        <dbReference type="ARBA" id="ARBA00051245"/>
    </source>
</evidence>
<evidence type="ECO:0000259" key="14">
    <source>
        <dbReference type="PROSITE" id="PS50001"/>
    </source>
</evidence>
<keyword evidence="3" id="KW-0963">Cytoplasm</keyword>
<dbReference type="GO" id="GO:0005524">
    <property type="term" value="F:ATP binding"/>
    <property type="evidence" value="ECO:0007669"/>
    <property type="project" value="UniProtKB-UniRule"/>
</dbReference>
<gene>
    <name evidence="16" type="primary">CSK</name>
    <name evidence="16" type="ORF">g.28374</name>
</gene>
<dbReference type="SMART" id="SM00219">
    <property type="entry name" value="TyrKc"/>
    <property type="match status" value="1"/>
</dbReference>
<name>A0A2S2QGB1_9HEMI</name>
<dbReference type="GO" id="GO:0002009">
    <property type="term" value="P:morphogenesis of an epithelium"/>
    <property type="evidence" value="ECO:0007669"/>
    <property type="project" value="UniProtKB-ARBA"/>
</dbReference>